<sequence>MSIRYIPKPEGSTWTDDQWNAIAIRGHSMLVAAAAGSGKTAVLVERIIRRIADEADPVDVDRLLVATFTKAAAAEMRHRISEALEKALNANPESEHLRRQLALIPRASITTLHSFCMEVIQRHYQRIGLDPGFRIANETETALMRQDLLEDLLEEKYGSSPEDDPFWQLADSFSGDKSDDALFQLIQRLYDDSRSHPWPEHWLQACAAMFETAELEENSPWIQSLKAYVRVELQGAEALLLEAEDTVNLPGGPDPYLANLQDDLAVVRELCGRAEHGTWASLYEAFQTASFGKLKACKGDGYDKELQERVKELRGEAKDRIGDLKEELFARTPEQYAAELRTVAPLMRLLVEVVLEFGGRFRKAKLAKGLVDFADLEHYCLKILSGEGAGPEGLTPSAAALEYREQFVEVLLDEYQDTNRVQEAIVELIARETPGNRFMVGDVKQSIYRFRLAEPGLFQEKYKSYRLDGTEPGQRIDLARNFRSRRQVVDGTNYIFRQLMSEGVGEIDYDERAELAYGAGYPDPLPGGEDFAADLVLIDRSADEDVRGAGADASEQPAEEEGGAGDDLAAETAELEAVQLEARYMGQRIRGMMAADGGRKLQVYDKASKGTRDVSYRDIVILLRATQQWGPVLIEELRAMGIPAYAELNTGYFTAVEVQMLLSLLQVIDNPYQDIPLASVLRSPMAGLDDEELAHIRICRPHGPFYDAVRAYVREERKEEAGGGVSPEQADRLADDSSQDRLEGAGGTRDRAEAAIPGETDGLPHEQAAGELLAAAVPPSSSERAGDGGRETSSAEDLNAEPACDAGEEDGFLRRVEVQEKLKHFLGQLRAWRNYAAQGSVADLIWRIYRETKVLDFVGGLPGGQQRQANLRALYDRARQYENTSFRGLFRFLRFIERMQRTGGDLGAARALGEQEDVVRIMTIHKSKGLEFPVVFVAGLNKGFNRRDLTDSFLLHKELGFGPKLTDTVNRVSYPTLPWLAIKRKIGMEMLAEEMRVLYVALTRAREKLILVASVRSAEKLAKSWTRFVRHRDARLPDDALAKARNYLDWIGPAVIRHPDAEMLRAAADADFESRPFLAGEASRWNVHLLRGDVFAGLAQAAAAHSEFSEERWEQVQRHEPVDGTERYEAEVWRRLDWVYPDGGASKVLSKTSVTELKRLSEHHKLLETLSDEPSPTLWGEADGRQGTIASGELAALGTGAGYRPVIVRRPRFLEQEKGNAAERGTVFHSVMQQIPLKPAPTLAGIRETLARMVERELITPKQMDMVDPSVILAFFESGLGARLQSAVSLHREVPFSFAMRAADVNPSVEALAAEETVMLQGVIDCLIDEGDGLVLVDYKTDRLKGSSPQAAAARYKMQLDLYGRAVEAIWKRPVTAKYIFLFDGAHIVQI</sequence>
<dbReference type="OrthoDB" id="9810135at2"/>
<dbReference type="PANTHER" id="PTHR11070:SF48">
    <property type="entry name" value="ATP-DEPENDENT HELICASE_NUCLEASE SUBUNIT A"/>
    <property type="match status" value="1"/>
</dbReference>
<organism evidence="18 19">
    <name type="scientific">Paenibacillus mucilaginosus K02</name>
    <dbReference type="NCBI Taxonomy" id="997761"/>
    <lineage>
        <taxon>Bacteria</taxon>
        <taxon>Bacillati</taxon>
        <taxon>Bacillota</taxon>
        <taxon>Bacilli</taxon>
        <taxon>Bacillales</taxon>
        <taxon>Paenibacillaceae</taxon>
        <taxon>Paenibacillus</taxon>
    </lineage>
</organism>
<keyword evidence="2 13" id="KW-0547">Nucleotide-binding</keyword>
<feature type="domain" description="UvrD-like helicase ATP-binding" evidence="16">
    <location>
        <begin position="12"/>
        <end position="485"/>
    </location>
</feature>
<feature type="region of interest" description="Disordered" evidence="15">
    <location>
        <begin position="546"/>
        <end position="566"/>
    </location>
</feature>
<dbReference type="FunFam" id="3.40.50.300:FF:001236">
    <property type="entry name" value="ATP-dependent helicase/nuclease subunit A"/>
    <property type="match status" value="1"/>
</dbReference>
<dbReference type="Pfam" id="PF00580">
    <property type="entry name" value="UvrD-helicase"/>
    <property type="match status" value="1"/>
</dbReference>
<comment type="subunit">
    <text evidence="13">Heterodimer of AddA and AddB/RexB.</text>
</comment>
<comment type="cofactor">
    <cofactor evidence="13">
        <name>Mg(2+)</name>
        <dbReference type="ChEBI" id="CHEBI:18420"/>
    </cofactor>
</comment>
<evidence type="ECO:0000313" key="19">
    <source>
        <dbReference type="Proteomes" id="UP000007392"/>
    </source>
</evidence>
<dbReference type="InterPro" id="IPR000212">
    <property type="entry name" value="DNA_helicase_UvrD/REP"/>
</dbReference>
<dbReference type="KEGG" id="pmw:B2K_28415"/>
<dbReference type="PROSITE" id="PS51198">
    <property type="entry name" value="UVRD_HELICASE_ATP_BIND"/>
    <property type="match status" value="1"/>
</dbReference>
<dbReference type="SUPFAM" id="SSF52540">
    <property type="entry name" value="P-loop containing nucleoside triphosphate hydrolases"/>
    <property type="match status" value="1"/>
</dbReference>
<evidence type="ECO:0000256" key="9">
    <source>
        <dbReference type="ARBA" id="ARBA00023204"/>
    </source>
</evidence>
<comment type="similarity">
    <text evidence="13">Belongs to the helicase family. AddA subfamily.</text>
</comment>
<feature type="binding site" evidence="14">
    <location>
        <begin position="33"/>
        <end position="40"/>
    </location>
    <ligand>
        <name>ATP</name>
        <dbReference type="ChEBI" id="CHEBI:30616"/>
    </ligand>
</feature>
<dbReference type="GO" id="GO:0003690">
    <property type="term" value="F:double-stranded DNA binding"/>
    <property type="evidence" value="ECO:0007669"/>
    <property type="project" value="UniProtKB-UniRule"/>
</dbReference>
<comment type="function">
    <text evidence="13">The heterodimer acts as both an ATP-dependent DNA helicase and an ATP-dependent, dual-direction single-stranded exonuclease. Recognizes the chi site generating a DNA molecule suitable for the initiation of homologous recombination. The AddA nuclease domain is required for chi fragment generation; this subunit has the helicase and 3' -&gt; 5' nuclease activities.</text>
</comment>
<comment type="catalytic activity">
    <reaction evidence="12 13">
        <text>ATP + H2O = ADP + phosphate + H(+)</text>
        <dbReference type="Rhea" id="RHEA:13065"/>
        <dbReference type="ChEBI" id="CHEBI:15377"/>
        <dbReference type="ChEBI" id="CHEBI:15378"/>
        <dbReference type="ChEBI" id="CHEBI:30616"/>
        <dbReference type="ChEBI" id="CHEBI:43474"/>
        <dbReference type="ChEBI" id="CHEBI:456216"/>
        <dbReference type="EC" id="5.6.2.4"/>
    </reaction>
</comment>
<evidence type="ECO:0000256" key="2">
    <source>
        <dbReference type="ARBA" id="ARBA00022741"/>
    </source>
</evidence>
<evidence type="ECO:0000256" key="13">
    <source>
        <dbReference type="HAMAP-Rule" id="MF_01451"/>
    </source>
</evidence>
<keyword evidence="5 13" id="KW-0347">Helicase</keyword>
<evidence type="ECO:0000256" key="5">
    <source>
        <dbReference type="ARBA" id="ARBA00022806"/>
    </source>
</evidence>
<dbReference type="SUPFAM" id="SSF52980">
    <property type="entry name" value="Restriction endonuclease-like"/>
    <property type="match status" value="1"/>
</dbReference>
<dbReference type="Pfam" id="PF13361">
    <property type="entry name" value="UvrD_C"/>
    <property type="match status" value="1"/>
</dbReference>
<proteinExistence type="inferred from homology"/>
<protein>
    <recommendedName>
        <fullName evidence="13">ATP-dependent helicase/nuclease subunit A</fullName>
        <ecNumber evidence="13">3.1.-.-</ecNumber>
        <ecNumber evidence="13">5.6.2.4</ecNumber>
    </recommendedName>
    <alternativeName>
        <fullName evidence="13">ATP-dependent helicase/nuclease AddA</fullName>
    </alternativeName>
    <alternativeName>
        <fullName evidence="13">DNA 3'-5' helicase AddA</fullName>
    </alternativeName>
</protein>
<keyword evidence="6 13" id="KW-0269">Exonuclease</keyword>
<dbReference type="GO" id="GO:0000724">
    <property type="term" value="P:double-strand break repair via homologous recombination"/>
    <property type="evidence" value="ECO:0007669"/>
    <property type="project" value="UniProtKB-UniRule"/>
</dbReference>
<dbReference type="InterPro" id="IPR014016">
    <property type="entry name" value="UvrD-like_ATP-bd"/>
</dbReference>
<dbReference type="Pfam" id="PF12705">
    <property type="entry name" value="PDDEXK_1"/>
    <property type="match status" value="1"/>
</dbReference>
<dbReference type="GO" id="GO:0033202">
    <property type="term" value="C:DNA helicase complex"/>
    <property type="evidence" value="ECO:0007669"/>
    <property type="project" value="TreeGrafter"/>
</dbReference>
<dbReference type="HOGENOM" id="CLU_001114_3_1_9"/>
<dbReference type="PANTHER" id="PTHR11070">
    <property type="entry name" value="UVRD / RECB / PCRA DNA HELICASE FAMILY MEMBER"/>
    <property type="match status" value="1"/>
</dbReference>
<keyword evidence="1 13" id="KW-0540">Nuclease</keyword>
<gene>
    <name evidence="13" type="primary">addA</name>
    <name evidence="18" type="ORF">B2K_28415</name>
</gene>
<keyword evidence="4 13" id="KW-0378">Hydrolase</keyword>
<dbReference type="InterPro" id="IPR038726">
    <property type="entry name" value="PDDEXK_AddAB-type"/>
</dbReference>
<keyword evidence="7 13" id="KW-0067">ATP-binding</keyword>
<dbReference type="InterPro" id="IPR014152">
    <property type="entry name" value="AddA"/>
</dbReference>
<evidence type="ECO:0000256" key="1">
    <source>
        <dbReference type="ARBA" id="ARBA00022722"/>
    </source>
</evidence>
<dbReference type="InterPro" id="IPR027417">
    <property type="entry name" value="P-loop_NTPase"/>
</dbReference>
<evidence type="ECO:0000259" key="16">
    <source>
        <dbReference type="PROSITE" id="PS51198"/>
    </source>
</evidence>
<dbReference type="Gene3D" id="3.40.50.300">
    <property type="entry name" value="P-loop containing nucleotide triphosphate hydrolases"/>
    <property type="match status" value="3"/>
</dbReference>
<dbReference type="GO" id="GO:0016887">
    <property type="term" value="F:ATP hydrolysis activity"/>
    <property type="evidence" value="ECO:0007669"/>
    <property type="project" value="RHEA"/>
</dbReference>
<evidence type="ECO:0000313" key="18">
    <source>
        <dbReference type="EMBL" id="AFH64575.1"/>
    </source>
</evidence>
<dbReference type="GO" id="GO:0043138">
    <property type="term" value="F:3'-5' DNA helicase activity"/>
    <property type="evidence" value="ECO:0007669"/>
    <property type="project" value="UniProtKB-UniRule"/>
</dbReference>
<name>I0BQC8_9BACL</name>
<keyword evidence="3 13" id="KW-0227">DNA damage</keyword>
<dbReference type="PROSITE" id="PS51217">
    <property type="entry name" value="UVRD_HELICASE_CTER"/>
    <property type="match status" value="1"/>
</dbReference>
<reference evidence="18 19" key="1">
    <citation type="submission" date="2013-06" db="EMBL/GenBank/DDBJ databases">
        <title>Complete genome sequence of Paenibacillus mucilaginosus K02.</title>
        <authorList>
            <person name="Xiao B."/>
            <person name="Sun L."/>
            <person name="Xiao L."/>
            <person name="Lian B."/>
        </authorList>
    </citation>
    <scope>NUCLEOTIDE SEQUENCE [LARGE SCALE GENOMIC DNA]</scope>
    <source>
        <strain evidence="18 19">K02</strain>
    </source>
</reference>
<comment type="catalytic activity">
    <reaction evidence="11 13">
        <text>Couples ATP hydrolysis with the unwinding of duplex DNA by translocating in the 3'-5' direction.</text>
        <dbReference type="EC" id="5.6.2.4"/>
    </reaction>
</comment>
<evidence type="ECO:0000256" key="6">
    <source>
        <dbReference type="ARBA" id="ARBA00022839"/>
    </source>
</evidence>
<evidence type="ECO:0000259" key="17">
    <source>
        <dbReference type="PROSITE" id="PS51217"/>
    </source>
</evidence>
<dbReference type="EC" id="3.1.-.-" evidence="13"/>
<dbReference type="GO" id="GO:0005829">
    <property type="term" value="C:cytosol"/>
    <property type="evidence" value="ECO:0007669"/>
    <property type="project" value="TreeGrafter"/>
</dbReference>
<feature type="domain" description="UvrD-like helicase C-terminal" evidence="17">
    <location>
        <begin position="536"/>
        <end position="929"/>
    </location>
</feature>
<evidence type="ECO:0000256" key="8">
    <source>
        <dbReference type="ARBA" id="ARBA00023125"/>
    </source>
</evidence>
<evidence type="ECO:0000256" key="7">
    <source>
        <dbReference type="ARBA" id="ARBA00022840"/>
    </source>
</evidence>
<evidence type="ECO:0000256" key="3">
    <source>
        <dbReference type="ARBA" id="ARBA00022763"/>
    </source>
</evidence>
<evidence type="ECO:0000256" key="14">
    <source>
        <dbReference type="PROSITE-ProRule" id="PRU00560"/>
    </source>
</evidence>
<dbReference type="EC" id="5.6.2.4" evidence="13"/>
<dbReference type="GO" id="GO:0005524">
    <property type="term" value="F:ATP binding"/>
    <property type="evidence" value="ECO:0007669"/>
    <property type="project" value="UniProtKB-UniRule"/>
</dbReference>
<dbReference type="Proteomes" id="UP000007392">
    <property type="component" value="Chromosome"/>
</dbReference>
<dbReference type="EMBL" id="CP003422">
    <property type="protein sequence ID" value="AFH64575.1"/>
    <property type="molecule type" value="Genomic_DNA"/>
</dbReference>
<evidence type="ECO:0000256" key="12">
    <source>
        <dbReference type="ARBA" id="ARBA00048988"/>
    </source>
</evidence>
<accession>I0BQC8</accession>
<dbReference type="PATRIC" id="fig|997761.3.peg.5672"/>
<dbReference type="RefSeq" id="WP_014652290.1">
    <property type="nucleotide sequence ID" value="NC_017672.3"/>
</dbReference>
<keyword evidence="9 13" id="KW-0234">DNA repair</keyword>
<evidence type="ECO:0000256" key="15">
    <source>
        <dbReference type="SAM" id="MobiDB-lite"/>
    </source>
</evidence>
<evidence type="ECO:0000256" key="11">
    <source>
        <dbReference type="ARBA" id="ARBA00034617"/>
    </source>
</evidence>
<dbReference type="InterPro" id="IPR014017">
    <property type="entry name" value="DNA_helicase_UvrD-like_C"/>
</dbReference>
<dbReference type="CDD" id="cd18807">
    <property type="entry name" value="SF1_C_UvrD"/>
    <property type="match status" value="1"/>
</dbReference>
<feature type="region of interest" description="Disordered" evidence="15">
    <location>
        <begin position="777"/>
        <end position="805"/>
    </location>
</feature>
<dbReference type="InterPro" id="IPR011335">
    <property type="entry name" value="Restrct_endonuc-II-like"/>
</dbReference>
<dbReference type="HAMAP" id="MF_01451">
    <property type="entry name" value="AddA"/>
    <property type="match status" value="1"/>
</dbReference>
<dbReference type="InterPro" id="IPR011604">
    <property type="entry name" value="PDDEXK-like_dom_sf"/>
</dbReference>
<keyword evidence="10 13" id="KW-0413">Isomerase</keyword>
<dbReference type="Gene3D" id="6.10.250.2380">
    <property type="match status" value="1"/>
</dbReference>
<keyword evidence="8 13" id="KW-0238">DNA-binding</keyword>
<evidence type="ECO:0000256" key="10">
    <source>
        <dbReference type="ARBA" id="ARBA00023235"/>
    </source>
</evidence>
<dbReference type="Gene3D" id="3.90.320.10">
    <property type="match status" value="1"/>
</dbReference>
<evidence type="ECO:0000256" key="4">
    <source>
        <dbReference type="ARBA" id="ARBA00022801"/>
    </source>
</evidence>
<feature type="region of interest" description="Disordered" evidence="15">
    <location>
        <begin position="718"/>
        <end position="764"/>
    </location>
</feature>
<dbReference type="NCBIfam" id="TIGR02785">
    <property type="entry name" value="addA_Gpos"/>
    <property type="match status" value="1"/>
</dbReference>
<feature type="compositionally biased region" description="Basic and acidic residues" evidence="15">
    <location>
        <begin position="729"/>
        <end position="753"/>
    </location>
</feature>
<dbReference type="GO" id="GO:0008408">
    <property type="term" value="F:3'-5' exonuclease activity"/>
    <property type="evidence" value="ECO:0007669"/>
    <property type="project" value="UniProtKB-UniRule"/>
</dbReference>